<dbReference type="AlphaFoldDB" id="A0ABC9SKJ7"/>
<name>A0ABC9SKJ7_LEPBO</name>
<organism evidence="1 2">
    <name type="scientific">Leptospira borgpetersenii str. Brem 328</name>
    <dbReference type="NCBI Taxonomy" id="1049780"/>
    <lineage>
        <taxon>Bacteria</taxon>
        <taxon>Pseudomonadati</taxon>
        <taxon>Spirochaetota</taxon>
        <taxon>Spirochaetia</taxon>
        <taxon>Leptospirales</taxon>
        <taxon>Leptospiraceae</taxon>
        <taxon>Leptospira</taxon>
    </lineage>
</organism>
<dbReference type="Proteomes" id="UP000012166">
    <property type="component" value="Unassembled WGS sequence"/>
</dbReference>
<dbReference type="EMBL" id="AHMS02000020">
    <property type="protein sequence ID" value="EMN18205.1"/>
    <property type="molecule type" value="Genomic_DNA"/>
</dbReference>
<protein>
    <submittedName>
        <fullName evidence="1">Uncharacterized protein</fullName>
    </submittedName>
</protein>
<sequence>MARILEVSASESDRESLLRRDERAVEKDGDFVYYDSASEEKLEFFELFQDRIELFGCSFLSIICFLSSLLNEDIGLSQMSLIVCLQHMIRNKR</sequence>
<comment type="caution">
    <text evidence="1">The sequence shown here is derived from an EMBL/GenBank/DDBJ whole genome shotgun (WGS) entry which is preliminary data.</text>
</comment>
<evidence type="ECO:0000313" key="2">
    <source>
        <dbReference type="Proteomes" id="UP000012166"/>
    </source>
</evidence>
<evidence type="ECO:0000313" key="1">
    <source>
        <dbReference type="EMBL" id="EMN18205.1"/>
    </source>
</evidence>
<reference evidence="1 2" key="1">
    <citation type="submission" date="2013-01" db="EMBL/GenBank/DDBJ databases">
        <authorList>
            <person name="Harkins D.M."/>
            <person name="Durkin A.S."/>
            <person name="Brinkac L.M."/>
            <person name="Haft D.H."/>
            <person name="Selengut J.D."/>
            <person name="Sanka R."/>
            <person name="DePew J."/>
            <person name="Purushe J."/>
            <person name="Hartskeerl R.A."/>
            <person name="Ahmed A."/>
            <person name="van der Linden H."/>
            <person name="Goris M.G.A."/>
            <person name="Vinetz J.M."/>
            <person name="Sutton G.G."/>
            <person name="Nierman W.C."/>
            <person name="Fouts D.E."/>
        </authorList>
    </citation>
    <scope>NUCLEOTIDE SEQUENCE [LARGE SCALE GENOMIC DNA]</scope>
    <source>
        <strain evidence="1 2">Brem 328</strain>
    </source>
</reference>
<accession>A0ABC9SKJ7</accession>
<gene>
    <name evidence="1" type="ORF">LEP1GSC056_1640</name>
</gene>
<proteinExistence type="predicted"/>